<keyword evidence="1" id="KW-0863">Zinc-finger</keyword>
<dbReference type="InterPro" id="IPR036875">
    <property type="entry name" value="Znf_CCHC_sf"/>
</dbReference>
<feature type="compositionally biased region" description="Basic and acidic residues" evidence="2">
    <location>
        <begin position="449"/>
        <end position="460"/>
    </location>
</feature>
<dbReference type="PROSITE" id="PS50158">
    <property type="entry name" value="ZF_CCHC"/>
    <property type="match status" value="1"/>
</dbReference>
<keyword evidence="5" id="KW-1185">Reference proteome</keyword>
<dbReference type="Proteomes" id="UP000604825">
    <property type="component" value="Unassembled WGS sequence"/>
</dbReference>
<dbReference type="SMART" id="SM00343">
    <property type="entry name" value="ZnF_C2HC"/>
    <property type="match status" value="2"/>
</dbReference>
<feature type="domain" description="CCHC-type" evidence="3">
    <location>
        <begin position="185"/>
        <end position="200"/>
    </location>
</feature>
<name>A0A811RCQ4_9POAL</name>
<dbReference type="Pfam" id="PF00098">
    <property type="entry name" value="zf-CCHC"/>
    <property type="match status" value="1"/>
</dbReference>
<evidence type="ECO:0000313" key="5">
    <source>
        <dbReference type="Proteomes" id="UP000604825"/>
    </source>
</evidence>
<evidence type="ECO:0000256" key="1">
    <source>
        <dbReference type="PROSITE-ProRule" id="PRU00047"/>
    </source>
</evidence>
<proteinExistence type="predicted"/>
<sequence>MENGSPSRRSWADEADGELPSPRSLGAGSPGAFVGSPSASVLGSDLGEHVSLTDSESYSDSEPPSPPPPGKGKAVAESKGLRWRARRRRHRPRAVEGFLAAARRSHPQPVPATYSPRRRTSPAAHPARTLAGPDADGFFEVHSRRRWRRRLPPKLSRPVPPALHGLCFNCLANDHVKAVCVYPARCFNCRREGHRSFDCPLPPGLGKRRRSPPRAGDGRPRPAGRRRAASDDTATARSVSTGRSTSVPRCCAPPTPPPLDTADSPLATHATSAGGAPEDRPMRPRRSGFVVVPRSARLMSAEDALSLALVATVCGTRPAVSPAMVSSYLFERFGLTVDDSAVSRHDPEDFVVRFGHRGDRDWVLAAPAMGARLPLFILDEKIIFVPEPRIPNPVEGALVELPGLRYLVRIRLVAFKDWNLPSPYLAAADPGLGDDDDGSPDSNINRYHPGFDDGPPRRSPTDFGDPTDDDDGSSDSNCNRFHPGLDCCRGVTGRWAHRSLSEVVGGGLGTLPTVGWLPHGCWARELWTWRVSRVGSRRGILDVPSGRDTAPTVNAESCEAAFSNRCQPRAAQDFATPMTEDGLGALPIRVDPMEWEAELGTPCQANHRCLDLRSPDLDPHRSAQGSTPRAMKTCIDASPRLRGERVLLWPIRDLGPVFCSQDTGTKVRNRRFGSP</sequence>
<dbReference type="SUPFAM" id="SSF57756">
    <property type="entry name" value="Retrovirus zinc finger-like domains"/>
    <property type="match status" value="1"/>
</dbReference>
<dbReference type="GO" id="GO:0003676">
    <property type="term" value="F:nucleic acid binding"/>
    <property type="evidence" value="ECO:0007669"/>
    <property type="project" value="InterPro"/>
</dbReference>
<evidence type="ECO:0000313" key="4">
    <source>
        <dbReference type="EMBL" id="CAD6267792.1"/>
    </source>
</evidence>
<evidence type="ECO:0000259" key="3">
    <source>
        <dbReference type="PROSITE" id="PS50158"/>
    </source>
</evidence>
<organism evidence="4 5">
    <name type="scientific">Miscanthus lutarioriparius</name>
    <dbReference type="NCBI Taxonomy" id="422564"/>
    <lineage>
        <taxon>Eukaryota</taxon>
        <taxon>Viridiplantae</taxon>
        <taxon>Streptophyta</taxon>
        <taxon>Embryophyta</taxon>
        <taxon>Tracheophyta</taxon>
        <taxon>Spermatophyta</taxon>
        <taxon>Magnoliopsida</taxon>
        <taxon>Liliopsida</taxon>
        <taxon>Poales</taxon>
        <taxon>Poaceae</taxon>
        <taxon>PACMAD clade</taxon>
        <taxon>Panicoideae</taxon>
        <taxon>Andropogonodae</taxon>
        <taxon>Andropogoneae</taxon>
        <taxon>Saccharinae</taxon>
        <taxon>Miscanthus</taxon>
    </lineage>
</organism>
<accession>A0A811RCQ4</accession>
<feature type="region of interest" description="Disordered" evidence="2">
    <location>
        <begin position="431"/>
        <end position="476"/>
    </location>
</feature>
<protein>
    <recommendedName>
        <fullName evidence="3">CCHC-type domain-containing protein</fullName>
    </recommendedName>
</protein>
<feature type="region of interest" description="Disordered" evidence="2">
    <location>
        <begin position="1"/>
        <end position="92"/>
    </location>
</feature>
<dbReference type="PANTHER" id="PTHR33087:SF38">
    <property type="entry name" value="OS10G0201600 PROTEIN"/>
    <property type="match status" value="1"/>
</dbReference>
<dbReference type="InterPro" id="IPR001878">
    <property type="entry name" value="Znf_CCHC"/>
</dbReference>
<keyword evidence="1" id="KW-0479">Metal-binding</keyword>
<feature type="region of interest" description="Disordered" evidence="2">
    <location>
        <begin position="198"/>
        <end position="285"/>
    </location>
</feature>
<keyword evidence="1" id="KW-0862">Zinc</keyword>
<dbReference type="GO" id="GO:0008270">
    <property type="term" value="F:zinc ion binding"/>
    <property type="evidence" value="ECO:0007669"/>
    <property type="project" value="UniProtKB-KW"/>
</dbReference>
<dbReference type="InterPro" id="IPR053253">
    <property type="entry name" value="Sex_diff_modulator"/>
</dbReference>
<dbReference type="EMBL" id="CAJGYO010000014">
    <property type="protein sequence ID" value="CAD6267792.1"/>
    <property type="molecule type" value="Genomic_DNA"/>
</dbReference>
<feature type="compositionally biased region" description="Basic residues" evidence="2">
    <location>
        <begin position="81"/>
        <end position="92"/>
    </location>
</feature>
<evidence type="ECO:0000256" key="2">
    <source>
        <dbReference type="SAM" id="MobiDB-lite"/>
    </source>
</evidence>
<dbReference type="Gene3D" id="4.10.60.10">
    <property type="entry name" value="Zinc finger, CCHC-type"/>
    <property type="match status" value="1"/>
</dbReference>
<dbReference type="PANTHER" id="PTHR33087">
    <property type="entry name" value="OS07G0539200 PROTEIN"/>
    <property type="match status" value="1"/>
</dbReference>
<gene>
    <name evidence="4" type="ORF">NCGR_LOCUS51097</name>
</gene>
<dbReference type="AlphaFoldDB" id="A0A811RCQ4"/>
<comment type="caution">
    <text evidence="4">The sequence shown here is derived from an EMBL/GenBank/DDBJ whole genome shotgun (WGS) entry which is preliminary data.</text>
</comment>
<reference evidence="4" key="1">
    <citation type="submission" date="2020-10" db="EMBL/GenBank/DDBJ databases">
        <authorList>
            <person name="Han B."/>
            <person name="Lu T."/>
            <person name="Zhao Q."/>
            <person name="Huang X."/>
            <person name="Zhao Y."/>
        </authorList>
    </citation>
    <scope>NUCLEOTIDE SEQUENCE</scope>
</reference>
<feature type="region of interest" description="Disordered" evidence="2">
    <location>
        <begin position="104"/>
        <end position="135"/>
    </location>
</feature>